<proteinExistence type="predicted"/>
<dbReference type="EMBL" id="BPVZ01000010">
    <property type="protein sequence ID" value="GKU96504.1"/>
    <property type="molecule type" value="Genomic_DNA"/>
</dbReference>
<gene>
    <name evidence="1" type="ORF">SLEP1_g9732</name>
</gene>
<evidence type="ECO:0000313" key="1">
    <source>
        <dbReference type="EMBL" id="GKU96504.1"/>
    </source>
</evidence>
<comment type="caution">
    <text evidence="1">The sequence shown here is derived from an EMBL/GenBank/DDBJ whole genome shotgun (WGS) entry which is preliminary data.</text>
</comment>
<sequence>MVTPFLSRWPDIQQRRGSFAEGGVEGRLVQQTEEENKKEKFSWCVGGIWEQLLERKGGKRLESGGLAGDLFLAWGSCRESSSFAVGFWESNLWKFARAFTL</sequence>
<protein>
    <submittedName>
        <fullName evidence="1">Uncharacterized protein</fullName>
    </submittedName>
</protein>
<accession>A0AAV5IH44</accession>
<dbReference type="Proteomes" id="UP001054252">
    <property type="component" value="Unassembled WGS sequence"/>
</dbReference>
<organism evidence="1 2">
    <name type="scientific">Rubroshorea leprosula</name>
    <dbReference type="NCBI Taxonomy" id="152421"/>
    <lineage>
        <taxon>Eukaryota</taxon>
        <taxon>Viridiplantae</taxon>
        <taxon>Streptophyta</taxon>
        <taxon>Embryophyta</taxon>
        <taxon>Tracheophyta</taxon>
        <taxon>Spermatophyta</taxon>
        <taxon>Magnoliopsida</taxon>
        <taxon>eudicotyledons</taxon>
        <taxon>Gunneridae</taxon>
        <taxon>Pentapetalae</taxon>
        <taxon>rosids</taxon>
        <taxon>malvids</taxon>
        <taxon>Malvales</taxon>
        <taxon>Dipterocarpaceae</taxon>
        <taxon>Rubroshorea</taxon>
    </lineage>
</organism>
<evidence type="ECO:0000313" key="2">
    <source>
        <dbReference type="Proteomes" id="UP001054252"/>
    </source>
</evidence>
<dbReference type="AlphaFoldDB" id="A0AAV5IH44"/>
<keyword evidence="2" id="KW-1185">Reference proteome</keyword>
<name>A0AAV5IH44_9ROSI</name>
<reference evidence="1 2" key="1">
    <citation type="journal article" date="2021" name="Commun. Biol.">
        <title>The genome of Shorea leprosula (Dipterocarpaceae) highlights the ecological relevance of drought in aseasonal tropical rainforests.</title>
        <authorList>
            <person name="Ng K.K.S."/>
            <person name="Kobayashi M.J."/>
            <person name="Fawcett J.A."/>
            <person name="Hatakeyama M."/>
            <person name="Paape T."/>
            <person name="Ng C.H."/>
            <person name="Ang C.C."/>
            <person name="Tnah L.H."/>
            <person name="Lee C.T."/>
            <person name="Nishiyama T."/>
            <person name="Sese J."/>
            <person name="O'Brien M.J."/>
            <person name="Copetti D."/>
            <person name="Mohd Noor M.I."/>
            <person name="Ong R.C."/>
            <person name="Putra M."/>
            <person name="Sireger I.Z."/>
            <person name="Indrioko S."/>
            <person name="Kosugi Y."/>
            <person name="Izuno A."/>
            <person name="Isagi Y."/>
            <person name="Lee S.L."/>
            <person name="Shimizu K.K."/>
        </authorList>
    </citation>
    <scope>NUCLEOTIDE SEQUENCE [LARGE SCALE GENOMIC DNA]</scope>
    <source>
        <strain evidence="1">214</strain>
    </source>
</reference>